<dbReference type="AlphaFoldDB" id="A0A494VQI4"/>
<gene>
    <name evidence="1" type="ORF">HYN43_015615</name>
</gene>
<reference evidence="1 2" key="1">
    <citation type="submission" date="2018-10" db="EMBL/GenBank/DDBJ databases">
        <title>Genome sequencing of Mucilaginibacter sp. HYN0043.</title>
        <authorList>
            <person name="Kim M."/>
            <person name="Yi H."/>
        </authorList>
    </citation>
    <scope>NUCLEOTIDE SEQUENCE [LARGE SCALE GENOMIC DNA]</scope>
    <source>
        <strain evidence="1 2">HYN0043</strain>
    </source>
</reference>
<protein>
    <submittedName>
        <fullName evidence="1">Uncharacterized protein</fullName>
    </submittedName>
</protein>
<proteinExistence type="predicted"/>
<evidence type="ECO:0000313" key="1">
    <source>
        <dbReference type="EMBL" id="AYL96639.1"/>
    </source>
</evidence>
<evidence type="ECO:0000313" key="2">
    <source>
        <dbReference type="Proteomes" id="UP000270046"/>
    </source>
</evidence>
<keyword evidence="2" id="KW-1185">Reference proteome</keyword>
<organism evidence="1 2">
    <name type="scientific">Mucilaginibacter celer</name>
    <dbReference type="NCBI Taxonomy" id="2305508"/>
    <lineage>
        <taxon>Bacteria</taxon>
        <taxon>Pseudomonadati</taxon>
        <taxon>Bacteroidota</taxon>
        <taxon>Sphingobacteriia</taxon>
        <taxon>Sphingobacteriales</taxon>
        <taxon>Sphingobacteriaceae</taxon>
        <taxon>Mucilaginibacter</taxon>
    </lineage>
</organism>
<dbReference type="OrthoDB" id="794716at2"/>
<accession>A0A494VQI4</accession>
<sequence>MVNRLYKLIALFLMLFSGYSASGRGGLYHYYQKNQKNASVSTETPHNKPFSLAFTLNNPPAPVINVRQHRGAHSIQHFAAFAYNYTLRVKYLDFICGEGSGQLSRFRKLILFPFHDFW</sequence>
<dbReference type="Proteomes" id="UP000270046">
    <property type="component" value="Chromosome"/>
</dbReference>
<name>A0A494VQI4_9SPHI</name>
<dbReference type="EMBL" id="CP032869">
    <property type="protein sequence ID" value="AYL96639.1"/>
    <property type="molecule type" value="Genomic_DNA"/>
</dbReference>
<dbReference type="KEGG" id="muh:HYN43_015615"/>